<protein>
    <submittedName>
        <fullName evidence="3">Amidohydrolase</fullName>
    </submittedName>
</protein>
<sequence length="265" mass="29817">MKLAMVQMSNAGTVERNLKKSIDAIRTAAREGADLILFPEVQLTEFFPQYPGGDATSYGLELDSETVNSIRTACREGGIAAVPNIYLMENEKYYDASILIDRNGEIVGVQKMVHVAQAEQFYEKDYYTPSDTGFQVFDTEHGRIGIVVCFDRHYPESIRTESLMGADLILVPTVNTKSEPLEIFEWEIRIQAFQSSVAIAMCNRVGKEGEMDFAGESMVADARGNCVVKADDSEQIVYADIDMKASKRERSRRPYTMLRRKELYG</sequence>
<evidence type="ECO:0000256" key="1">
    <source>
        <dbReference type="ARBA" id="ARBA00022801"/>
    </source>
</evidence>
<dbReference type="InterPro" id="IPR050345">
    <property type="entry name" value="Aliph_Amidase/BUP"/>
</dbReference>
<dbReference type="Pfam" id="PF00795">
    <property type="entry name" value="CN_hydrolase"/>
    <property type="match status" value="1"/>
</dbReference>
<proteinExistence type="predicted"/>
<dbReference type="RefSeq" id="WP_075712577.1">
    <property type="nucleotide sequence ID" value="NZ_MJIE01000001.1"/>
</dbReference>
<feature type="domain" description="CN hydrolase" evidence="2">
    <location>
        <begin position="1"/>
        <end position="243"/>
    </location>
</feature>
<dbReference type="InterPro" id="IPR003010">
    <property type="entry name" value="C-N_Hydrolase"/>
</dbReference>
<evidence type="ECO:0000313" key="3">
    <source>
        <dbReference type="EMBL" id="OLR55585.1"/>
    </source>
</evidence>
<dbReference type="STRING" id="1261640.BHK98_05615"/>
<dbReference type="PROSITE" id="PS50263">
    <property type="entry name" value="CN_HYDROLASE"/>
    <property type="match status" value="1"/>
</dbReference>
<dbReference type="SUPFAM" id="SSF56317">
    <property type="entry name" value="Carbon-nitrogen hydrolase"/>
    <property type="match status" value="1"/>
</dbReference>
<name>A0A1Q9JHD9_9FIRM</name>
<gene>
    <name evidence="3" type="ORF">BHK98_05615</name>
</gene>
<dbReference type="PANTHER" id="PTHR43674">
    <property type="entry name" value="NITRILASE C965.09-RELATED"/>
    <property type="match status" value="1"/>
</dbReference>
<dbReference type="OrthoDB" id="9811121at2"/>
<evidence type="ECO:0000259" key="2">
    <source>
        <dbReference type="PROSITE" id="PS50263"/>
    </source>
</evidence>
<dbReference type="Gene3D" id="3.60.110.10">
    <property type="entry name" value="Carbon-nitrogen hydrolase"/>
    <property type="match status" value="1"/>
</dbReference>
<dbReference type="Proteomes" id="UP000187404">
    <property type="component" value="Unassembled WGS sequence"/>
</dbReference>
<dbReference type="EMBL" id="MJIE01000001">
    <property type="protein sequence ID" value="OLR55585.1"/>
    <property type="molecule type" value="Genomic_DNA"/>
</dbReference>
<keyword evidence="1 3" id="KW-0378">Hydrolase</keyword>
<dbReference type="AlphaFoldDB" id="A0A1Q9JHD9"/>
<dbReference type="InterPro" id="IPR036526">
    <property type="entry name" value="C-N_Hydrolase_sf"/>
</dbReference>
<accession>A0A1Q9JHD9</accession>
<evidence type="ECO:0000313" key="4">
    <source>
        <dbReference type="Proteomes" id="UP000187404"/>
    </source>
</evidence>
<dbReference type="CDD" id="cd07197">
    <property type="entry name" value="nitrilase"/>
    <property type="match status" value="1"/>
</dbReference>
<comment type="caution">
    <text evidence="3">The sequence shown here is derived from an EMBL/GenBank/DDBJ whole genome shotgun (WGS) entry which is preliminary data.</text>
</comment>
<keyword evidence="4" id="KW-1185">Reference proteome</keyword>
<dbReference type="PANTHER" id="PTHR43674:SF16">
    <property type="entry name" value="CARBON-NITROGEN FAMILY, PUTATIVE (AFU_ORTHOLOGUE AFUA_5G02350)-RELATED"/>
    <property type="match status" value="1"/>
</dbReference>
<dbReference type="GO" id="GO:0016811">
    <property type="term" value="F:hydrolase activity, acting on carbon-nitrogen (but not peptide) bonds, in linear amides"/>
    <property type="evidence" value="ECO:0007669"/>
    <property type="project" value="TreeGrafter"/>
</dbReference>
<reference evidence="3 4" key="1">
    <citation type="journal article" date="2016" name="Appl. Environ. Microbiol.">
        <title>Function and Phylogeny of Bacterial Butyryl Coenzyme A:Acetate Transferases and Their Diversity in the Proximal Colon of Swine.</title>
        <authorList>
            <person name="Trachsel J."/>
            <person name="Bayles D.O."/>
            <person name="Looft T."/>
            <person name="Levine U.Y."/>
            <person name="Allen H.K."/>
        </authorList>
    </citation>
    <scope>NUCLEOTIDE SEQUENCE [LARGE SCALE GENOMIC DNA]</scope>
    <source>
        <strain evidence="3 4">68-3-10</strain>
    </source>
</reference>
<organism evidence="3 4">
    <name type="scientific">Hornefia porci</name>
    <dbReference type="NCBI Taxonomy" id="2652292"/>
    <lineage>
        <taxon>Bacteria</taxon>
        <taxon>Bacillati</taxon>
        <taxon>Bacillota</taxon>
        <taxon>Clostridia</taxon>
        <taxon>Peptostreptococcales</taxon>
        <taxon>Anaerovoracaceae</taxon>
        <taxon>Hornefia</taxon>
    </lineage>
</organism>